<proteinExistence type="predicted"/>
<dbReference type="PANTHER" id="PTHR39963:SF1">
    <property type="entry name" value="MNMC-LIKE METHYLTRANSFERASE DOMAIN-CONTAINING PROTEIN"/>
    <property type="match status" value="1"/>
</dbReference>
<dbReference type="Gene3D" id="3.40.50.150">
    <property type="entry name" value="Vaccinia Virus protein VP39"/>
    <property type="match status" value="1"/>
</dbReference>
<evidence type="ECO:0000259" key="1">
    <source>
        <dbReference type="Pfam" id="PF05430"/>
    </source>
</evidence>
<dbReference type="InterPro" id="IPR029063">
    <property type="entry name" value="SAM-dependent_MTases_sf"/>
</dbReference>
<dbReference type="RefSeq" id="WP_321562231.1">
    <property type="nucleotide sequence ID" value="NZ_CP139558.1"/>
</dbReference>
<evidence type="ECO:0000313" key="3">
    <source>
        <dbReference type="Proteomes" id="UP001324380"/>
    </source>
</evidence>
<dbReference type="Proteomes" id="UP001324380">
    <property type="component" value="Chromosome"/>
</dbReference>
<keyword evidence="3" id="KW-1185">Reference proteome</keyword>
<protein>
    <submittedName>
        <fullName evidence="2">tRNA (5-methylaminomethyl-2-thiouridine)(34)-methyltransferase MnmD</fullName>
    </submittedName>
</protein>
<accession>A0ABZ0TJU0</accession>
<dbReference type="InterPro" id="IPR008471">
    <property type="entry name" value="MnmC-like_methylTransf"/>
</dbReference>
<gene>
    <name evidence="2" type="primary">mnmD</name>
    <name evidence="2" type="ORF">SNE25_27535</name>
</gene>
<feature type="domain" description="MnmC-like methyltransferase" evidence="1">
    <location>
        <begin position="113"/>
        <end position="225"/>
    </location>
</feature>
<reference evidence="2 3" key="1">
    <citation type="submission" date="2023-11" db="EMBL/GenBank/DDBJ databases">
        <title>Analysis of the Genomes of Mucilaginibacter gossypii cycad 4 and M. sabulilitoris SNA2: microbes with the potential for plant growth promotion.</title>
        <authorList>
            <person name="Hirsch A.M."/>
            <person name="Humm E."/>
            <person name="Rubbi M."/>
            <person name="Del Vecchio G."/>
            <person name="Ha S.M."/>
            <person name="Pellegrini M."/>
            <person name="Gunsalus R.P."/>
        </authorList>
    </citation>
    <scope>NUCLEOTIDE SEQUENCE [LARGE SCALE GENOMIC DNA]</scope>
    <source>
        <strain evidence="2 3">SNA2</strain>
    </source>
</reference>
<organism evidence="2 3">
    <name type="scientific">Mucilaginibacter sabulilitoris</name>
    <dbReference type="NCBI Taxonomy" id="1173583"/>
    <lineage>
        <taxon>Bacteria</taxon>
        <taxon>Pseudomonadati</taxon>
        <taxon>Bacteroidota</taxon>
        <taxon>Sphingobacteriia</taxon>
        <taxon>Sphingobacteriales</taxon>
        <taxon>Sphingobacteriaceae</taxon>
        <taxon>Mucilaginibacter</taxon>
    </lineage>
</organism>
<evidence type="ECO:0000313" key="2">
    <source>
        <dbReference type="EMBL" id="WPU93076.1"/>
    </source>
</evidence>
<dbReference type="EMBL" id="CP139558">
    <property type="protein sequence ID" value="WPU93076.1"/>
    <property type="molecule type" value="Genomic_DNA"/>
</dbReference>
<sequence length="226" mass="25190">MTKDNLEIVITADGSKTIYNAAVGEHYHSRHGALQESRHVFVNAGLNYFLSQNSVNEVSILEVGFGTGLNFLLSADECSSKKISLNYTGIEAYPLSEAMMAQTGYEQYLPLTLWETYLKHYPETLLNKVDLDTQCQLQIANTKLLDFRGSTQYNIVYFDAFAAAHQPEMWELPSISHTVSLLKPGGVFVTYAITGNLKRMLTSLGVKIEKVQGAPGKREMLRGVKE</sequence>
<dbReference type="SUPFAM" id="SSF53335">
    <property type="entry name" value="S-adenosyl-L-methionine-dependent methyltransferases"/>
    <property type="match status" value="1"/>
</dbReference>
<name>A0ABZ0TJU0_9SPHI</name>
<dbReference type="PANTHER" id="PTHR39963">
    <property type="entry name" value="SLL0983 PROTEIN"/>
    <property type="match status" value="1"/>
</dbReference>
<dbReference type="Pfam" id="PF05430">
    <property type="entry name" value="Methyltransf_30"/>
    <property type="match status" value="1"/>
</dbReference>
<dbReference type="InterPro" id="IPR047785">
    <property type="entry name" value="tRNA_MNMC2"/>
</dbReference>
<dbReference type="NCBIfam" id="NF033855">
    <property type="entry name" value="tRNA_MNMC2"/>
    <property type="match status" value="1"/>
</dbReference>